<proteinExistence type="predicted"/>
<protein>
    <submittedName>
        <fullName evidence="5">Phenylalanyl-tRNA synthetase subunit beta</fullName>
    </submittedName>
</protein>
<evidence type="ECO:0000256" key="1">
    <source>
        <dbReference type="ARBA" id="ARBA00022555"/>
    </source>
</evidence>
<dbReference type="InterPro" id="IPR037154">
    <property type="entry name" value="YtpR-like_sf"/>
</dbReference>
<organism evidence="5 6">
    <name type="scientific">Lysinibacillus sphaericus OT4b.31</name>
    <dbReference type="NCBI Taxonomy" id="1285586"/>
    <lineage>
        <taxon>Bacteria</taxon>
        <taxon>Bacillati</taxon>
        <taxon>Bacillota</taxon>
        <taxon>Bacilli</taxon>
        <taxon>Bacillales</taxon>
        <taxon>Bacillaceae</taxon>
        <taxon>Lysinibacillus</taxon>
    </lineage>
</organism>
<dbReference type="InterPro" id="IPR012340">
    <property type="entry name" value="NA-bd_OB-fold"/>
</dbReference>
<dbReference type="GO" id="GO:0004812">
    <property type="term" value="F:aminoacyl-tRNA ligase activity"/>
    <property type="evidence" value="ECO:0007669"/>
    <property type="project" value="UniProtKB-KW"/>
</dbReference>
<dbReference type="OrthoDB" id="9805455at2"/>
<dbReference type="Pfam" id="PF14794">
    <property type="entry name" value="DUF4479"/>
    <property type="match status" value="1"/>
</dbReference>
<evidence type="ECO:0000256" key="2">
    <source>
        <dbReference type="ARBA" id="ARBA00022884"/>
    </source>
</evidence>
<dbReference type="InterPro" id="IPR027855">
    <property type="entry name" value="DUF4479"/>
</dbReference>
<dbReference type="InterPro" id="IPR002547">
    <property type="entry name" value="tRNA-bd_dom"/>
</dbReference>
<dbReference type="EMBL" id="AQPX01000022">
    <property type="protein sequence ID" value="EON71586.1"/>
    <property type="molecule type" value="Genomic_DNA"/>
</dbReference>
<dbReference type="RefSeq" id="WP_010860233.1">
    <property type="nucleotide sequence ID" value="NZ_KB933398.1"/>
</dbReference>
<dbReference type="HOGENOM" id="CLU_098250_0_0_9"/>
<feature type="domain" description="TRNA-binding" evidence="4">
    <location>
        <begin position="90"/>
        <end position="200"/>
    </location>
</feature>
<comment type="caution">
    <text evidence="5">The sequence shown here is derived from an EMBL/GenBank/DDBJ whole genome shotgun (WGS) entry which is preliminary data.</text>
</comment>
<keyword evidence="2 3" id="KW-0694">RNA-binding</keyword>
<dbReference type="InterPro" id="IPR033714">
    <property type="entry name" value="tRNA_bind_bactPheRS"/>
</dbReference>
<dbReference type="Gene3D" id="3.30.1940.10">
    <property type="entry name" value="YtpR-like"/>
    <property type="match status" value="1"/>
</dbReference>
<keyword evidence="5" id="KW-0436">Ligase</keyword>
<evidence type="ECO:0000259" key="4">
    <source>
        <dbReference type="PROSITE" id="PS50886"/>
    </source>
</evidence>
<evidence type="ECO:0000313" key="6">
    <source>
        <dbReference type="Proteomes" id="UP000013911"/>
    </source>
</evidence>
<dbReference type="PATRIC" id="fig|1285586.5.peg.3438"/>
<dbReference type="Gene3D" id="2.40.50.140">
    <property type="entry name" value="Nucleic acid-binding proteins"/>
    <property type="match status" value="1"/>
</dbReference>
<sequence length="204" mass="21669">MNVFYNKAYVGDVLLVQLATEAIVKTVVERAGDIAILKEAQTGEIKAFNLFNASNYVQTEAQGNVEVTPEFVAQLEAAITKNGATISLDVDFSPKFVVGYVETKEKHPNADKLSICTVNVGDKNLQIVCGAPNVEAGQKVVVAKVGAVMPSGMLIKEGNLRGVDSFGMLCSARELAIPNAPSEKGILVLPEEAEIGSAFEAPTR</sequence>
<gene>
    <name evidence="5" type="ORF">H131_16503</name>
</gene>
<dbReference type="NCBIfam" id="NF045760">
    <property type="entry name" value="YtpR"/>
    <property type="match status" value="1"/>
</dbReference>
<dbReference type="Proteomes" id="UP000013911">
    <property type="component" value="Unassembled WGS sequence"/>
</dbReference>
<dbReference type="FunFam" id="2.40.50.140:FF:000045">
    <property type="entry name" value="Phenylalanine--tRNA ligase beta subunit"/>
    <property type="match status" value="1"/>
</dbReference>
<dbReference type="eggNOG" id="COG0073">
    <property type="taxonomic scope" value="Bacteria"/>
</dbReference>
<accession>R7ZC73</accession>
<dbReference type="GO" id="GO:0000049">
    <property type="term" value="F:tRNA binding"/>
    <property type="evidence" value="ECO:0007669"/>
    <property type="project" value="UniProtKB-UniRule"/>
</dbReference>
<keyword evidence="1 3" id="KW-0820">tRNA-binding</keyword>
<dbReference type="AlphaFoldDB" id="R7ZC73"/>
<name>R7ZC73_LYSSH</name>
<evidence type="ECO:0000313" key="5">
    <source>
        <dbReference type="EMBL" id="EON71586.1"/>
    </source>
</evidence>
<keyword evidence="5" id="KW-0030">Aminoacyl-tRNA synthetase</keyword>
<reference evidence="5 6" key="1">
    <citation type="submission" date="2013-04" db="EMBL/GenBank/DDBJ databases">
        <title>Draft genome of the heavy metal tolerant bacterium Lysinibacillus sphaericus strain OT4b.31.</title>
        <authorList>
            <person name="Pena-Montenegro T.D."/>
            <person name="Dussan J."/>
        </authorList>
    </citation>
    <scope>NUCLEOTIDE SEQUENCE [LARGE SCALE GENOMIC DNA]</scope>
    <source>
        <strain evidence="5 6">OT4b.31</strain>
    </source>
</reference>
<dbReference type="CDD" id="cd02796">
    <property type="entry name" value="tRNA_bind_bactPheRS"/>
    <property type="match status" value="1"/>
</dbReference>
<evidence type="ECO:0000256" key="3">
    <source>
        <dbReference type="PROSITE-ProRule" id="PRU00209"/>
    </source>
</evidence>
<dbReference type="PROSITE" id="PS50886">
    <property type="entry name" value="TRBD"/>
    <property type="match status" value="1"/>
</dbReference>
<dbReference type="Pfam" id="PF01588">
    <property type="entry name" value="tRNA_bind"/>
    <property type="match status" value="1"/>
</dbReference>
<dbReference type="SUPFAM" id="SSF50249">
    <property type="entry name" value="Nucleic acid-binding proteins"/>
    <property type="match status" value="1"/>
</dbReference>